<dbReference type="RefSeq" id="XP_018268638.1">
    <property type="nucleotide sequence ID" value="XM_018413597.1"/>
</dbReference>
<dbReference type="Pfam" id="PF13279">
    <property type="entry name" value="4HBT_2"/>
    <property type="match status" value="1"/>
</dbReference>
<dbReference type="OMA" id="DNDAYGH"/>
<evidence type="ECO:0000313" key="4">
    <source>
        <dbReference type="EMBL" id="KPV72589.1"/>
    </source>
</evidence>
<evidence type="ECO:0000313" key="5">
    <source>
        <dbReference type="Proteomes" id="UP000053890"/>
    </source>
</evidence>
<organism evidence="4 5">
    <name type="scientific">Rhodotorula graminis (strain WP1)</name>
    <dbReference type="NCBI Taxonomy" id="578459"/>
    <lineage>
        <taxon>Eukaryota</taxon>
        <taxon>Fungi</taxon>
        <taxon>Dikarya</taxon>
        <taxon>Basidiomycota</taxon>
        <taxon>Pucciniomycotina</taxon>
        <taxon>Microbotryomycetes</taxon>
        <taxon>Sporidiobolales</taxon>
        <taxon>Sporidiobolaceae</taxon>
        <taxon>Rhodotorula</taxon>
    </lineage>
</organism>
<feature type="region of interest" description="Disordered" evidence="3">
    <location>
        <begin position="1"/>
        <end position="47"/>
    </location>
</feature>
<dbReference type="PANTHER" id="PTHR31793:SF27">
    <property type="entry name" value="NOVEL THIOESTERASE SUPERFAMILY DOMAIN AND SAPOSIN A-TYPE DOMAIN CONTAINING PROTEIN (0610012H03RIK)"/>
    <property type="match status" value="1"/>
</dbReference>
<dbReference type="AlphaFoldDB" id="A0A0N8PZK6"/>
<dbReference type="STRING" id="578459.A0A0N8PZK6"/>
<gene>
    <name evidence="4" type="ORF">RHOBADRAFT_39171</name>
</gene>
<feature type="compositionally biased region" description="Low complexity" evidence="3">
    <location>
        <begin position="26"/>
        <end position="38"/>
    </location>
</feature>
<keyword evidence="5" id="KW-1185">Reference proteome</keyword>
<dbReference type="CDD" id="cd00586">
    <property type="entry name" value="4HBT"/>
    <property type="match status" value="1"/>
</dbReference>
<evidence type="ECO:0000256" key="3">
    <source>
        <dbReference type="SAM" id="MobiDB-lite"/>
    </source>
</evidence>
<dbReference type="Proteomes" id="UP000053890">
    <property type="component" value="Unassembled WGS sequence"/>
</dbReference>
<sequence length="188" mass="20500">MTPPARLAQVQAHLASPTSSPPPPARSASSSSATQPAKPSRPRAPTANEFRYFLPMQTRWNDNDSYGHMNNAIYSHYFDSVTNAYLLHHAYPSPPAPRPIGLIVNSATTYAASVAYPQPVVAALAVSHLGTRSVTWRVALFAAEYGDDEPRAAAYGEMVHVFVDQDSRRPVKELDDGMRAALQKLVVQ</sequence>
<dbReference type="Gene3D" id="3.10.129.10">
    <property type="entry name" value="Hotdog Thioesterase"/>
    <property type="match status" value="1"/>
</dbReference>
<keyword evidence="2" id="KW-0378">Hydrolase</keyword>
<reference evidence="4 5" key="1">
    <citation type="journal article" date="2015" name="Front. Microbiol.">
        <title>Genome sequence of the plant growth promoting endophytic yeast Rhodotorula graminis WP1.</title>
        <authorList>
            <person name="Firrincieli A."/>
            <person name="Otillar R."/>
            <person name="Salamov A."/>
            <person name="Schmutz J."/>
            <person name="Khan Z."/>
            <person name="Redman R.S."/>
            <person name="Fleck N.D."/>
            <person name="Lindquist E."/>
            <person name="Grigoriev I.V."/>
            <person name="Doty S.L."/>
        </authorList>
    </citation>
    <scope>NUCLEOTIDE SEQUENCE [LARGE SCALE GENOMIC DNA]</scope>
    <source>
        <strain evidence="4 5">WP1</strain>
    </source>
</reference>
<dbReference type="GeneID" id="28974046"/>
<dbReference type="GO" id="GO:0047617">
    <property type="term" value="F:fatty acyl-CoA hydrolase activity"/>
    <property type="evidence" value="ECO:0007669"/>
    <property type="project" value="TreeGrafter"/>
</dbReference>
<evidence type="ECO:0000256" key="1">
    <source>
        <dbReference type="ARBA" id="ARBA00005953"/>
    </source>
</evidence>
<name>A0A0N8PZK6_RHOGW</name>
<dbReference type="InterPro" id="IPR029069">
    <property type="entry name" value="HotDog_dom_sf"/>
</dbReference>
<comment type="similarity">
    <text evidence="1">Belongs to the 4-hydroxybenzoyl-CoA thioesterase family.</text>
</comment>
<proteinExistence type="inferred from homology"/>
<protein>
    <submittedName>
        <fullName evidence="4">Uncharacterized protein</fullName>
    </submittedName>
</protein>
<dbReference type="PANTHER" id="PTHR31793">
    <property type="entry name" value="4-HYDROXYBENZOYL-COA THIOESTERASE FAMILY MEMBER"/>
    <property type="match status" value="1"/>
</dbReference>
<dbReference type="InterPro" id="IPR050563">
    <property type="entry name" value="4-hydroxybenzoyl-CoA_TE"/>
</dbReference>
<accession>A0A0N8PZK6</accession>
<dbReference type="SUPFAM" id="SSF54637">
    <property type="entry name" value="Thioesterase/thiol ester dehydrase-isomerase"/>
    <property type="match status" value="1"/>
</dbReference>
<evidence type="ECO:0000256" key="2">
    <source>
        <dbReference type="ARBA" id="ARBA00022801"/>
    </source>
</evidence>
<dbReference type="OrthoDB" id="2420454at2759"/>
<dbReference type="EMBL" id="KQ474086">
    <property type="protein sequence ID" value="KPV72589.1"/>
    <property type="molecule type" value="Genomic_DNA"/>
</dbReference>